<proteinExistence type="predicted"/>
<gene>
    <name evidence="2" type="ORF">SEMRO_78_G042500.1</name>
</gene>
<accession>A0A9N8H5N2</accession>
<reference evidence="2" key="1">
    <citation type="submission" date="2020-06" db="EMBL/GenBank/DDBJ databases">
        <authorList>
            <consortium name="Plant Systems Biology data submission"/>
        </authorList>
    </citation>
    <scope>NUCLEOTIDE SEQUENCE</scope>
    <source>
        <strain evidence="2">D6</strain>
    </source>
</reference>
<organism evidence="2 3">
    <name type="scientific">Seminavis robusta</name>
    <dbReference type="NCBI Taxonomy" id="568900"/>
    <lineage>
        <taxon>Eukaryota</taxon>
        <taxon>Sar</taxon>
        <taxon>Stramenopiles</taxon>
        <taxon>Ochrophyta</taxon>
        <taxon>Bacillariophyta</taxon>
        <taxon>Bacillariophyceae</taxon>
        <taxon>Bacillariophycidae</taxon>
        <taxon>Naviculales</taxon>
        <taxon>Naviculaceae</taxon>
        <taxon>Seminavis</taxon>
    </lineage>
</organism>
<evidence type="ECO:0000313" key="2">
    <source>
        <dbReference type="EMBL" id="CAB9500215.1"/>
    </source>
</evidence>
<dbReference type="OrthoDB" id="1690845at2759"/>
<dbReference type="AlphaFoldDB" id="A0A9N8H5N2"/>
<name>A0A9N8H5N2_9STRA</name>
<sequence>MPRDQVISCRVEMGPLLDVELGNTIGPDESAEERLKAARIRFQKAEKAVSEAWATGVFSKVELAETEMRISQAEMRSAEKQFRDARKEQRSSRIEQAEAKIKEAKTSYDEAKRSGDAYRIGIAHDAYWGLKVEQAQKKYETAMRRGEHLLIEFWMKEWERAKAMCSDYTNAREPQGWEMLEDHEIETTKLPKSHSTSPICRIEIPWYVNKNEVRKMCAKAYGLLRERENLVQCCITRKWGDARQVVGVRILSLSTPQGILEELNLDGGKLWDVRNTLPLLWKIQKAFVSQRLCIVSAADNAYEALYRIKILDPSLAHERYRGSKTFKSLDGDTFTLPTLSDGTSCFTRLLSYHAQKSFEHAEKMNWVFLTDPRPVVYGSPLDCDSISFVADEKGGCSNAERVSAQ</sequence>
<comment type="caution">
    <text evidence="2">The sequence shown here is derived from an EMBL/GenBank/DDBJ whole genome shotgun (WGS) entry which is preliminary data.</text>
</comment>
<feature type="coiled-coil region" evidence="1">
    <location>
        <begin position="28"/>
        <end position="114"/>
    </location>
</feature>
<evidence type="ECO:0008006" key="4">
    <source>
        <dbReference type="Google" id="ProtNLM"/>
    </source>
</evidence>
<protein>
    <recommendedName>
        <fullName evidence="4">HNH nuclease domain-containing protein</fullName>
    </recommendedName>
</protein>
<keyword evidence="3" id="KW-1185">Reference proteome</keyword>
<dbReference type="Proteomes" id="UP001153069">
    <property type="component" value="Unassembled WGS sequence"/>
</dbReference>
<dbReference type="EMBL" id="CAICTM010000077">
    <property type="protein sequence ID" value="CAB9500215.1"/>
    <property type="molecule type" value="Genomic_DNA"/>
</dbReference>
<evidence type="ECO:0000313" key="3">
    <source>
        <dbReference type="Proteomes" id="UP001153069"/>
    </source>
</evidence>
<keyword evidence="1" id="KW-0175">Coiled coil</keyword>
<evidence type="ECO:0000256" key="1">
    <source>
        <dbReference type="SAM" id="Coils"/>
    </source>
</evidence>